<dbReference type="EMBL" id="CP136336">
    <property type="protein sequence ID" value="WOB10367.1"/>
    <property type="molecule type" value="Genomic_DNA"/>
</dbReference>
<dbReference type="Pfam" id="PF17200">
    <property type="entry name" value="sCache_2"/>
    <property type="match status" value="1"/>
</dbReference>
<dbReference type="PROSITE" id="PS50109">
    <property type="entry name" value="HIS_KIN"/>
    <property type="match status" value="1"/>
</dbReference>
<gene>
    <name evidence="12" type="ORF">RXV79_09960</name>
</gene>
<evidence type="ECO:0000256" key="2">
    <source>
        <dbReference type="ARBA" id="ARBA00022475"/>
    </source>
</evidence>
<dbReference type="PIRSF" id="PIRSF037314">
    <property type="entry name" value="STHK_MctS"/>
    <property type="match status" value="1"/>
</dbReference>
<evidence type="ECO:0000313" key="12">
    <source>
        <dbReference type="EMBL" id="WOB10367.1"/>
    </source>
</evidence>
<dbReference type="Gene3D" id="1.20.5.1930">
    <property type="match status" value="1"/>
</dbReference>
<dbReference type="Gene3D" id="3.30.565.10">
    <property type="entry name" value="Histidine kinase-like ATPase, C-terminal domain"/>
    <property type="match status" value="1"/>
</dbReference>
<dbReference type="InterPro" id="IPR017171">
    <property type="entry name" value="Sig_transdc_His_kinase_MctS"/>
</dbReference>
<keyword evidence="6 9" id="KW-1133">Transmembrane helix</keyword>
<dbReference type="InterPro" id="IPR011712">
    <property type="entry name" value="Sig_transdc_His_kin_sub3_dim/P"/>
</dbReference>
<evidence type="ECO:0000256" key="8">
    <source>
        <dbReference type="ARBA" id="ARBA00023136"/>
    </source>
</evidence>
<dbReference type="SUPFAM" id="SSF55874">
    <property type="entry name" value="ATPase domain of HSP90 chaperone/DNA topoisomerase II/histidine kinase"/>
    <property type="match status" value="1"/>
</dbReference>
<evidence type="ECO:0000256" key="1">
    <source>
        <dbReference type="ARBA" id="ARBA00004651"/>
    </source>
</evidence>
<evidence type="ECO:0000256" key="5">
    <source>
        <dbReference type="ARBA" id="ARBA00022777"/>
    </source>
</evidence>
<keyword evidence="10" id="KW-0732">Signal</keyword>
<dbReference type="CDD" id="cd16917">
    <property type="entry name" value="HATPase_UhpB-NarQ-NarX-like"/>
    <property type="match status" value="1"/>
</dbReference>
<keyword evidence="5" id="KW-0418">Kinase</keyword>
<evidence type="ECO:0000256" key="3">
    <source>
        <dbReference type="ARBA" id="ARBA00022679"/>
    </source>
</evidence>
<accession>A0ABZ0CZJ8</accession>
<evidence type="ECO:0000256" key="9">
    <source>
        <dbReference type="SAM" id="Phobius"/>
    </source>
</evidence>
<proteinExistence type="predicted"/>
<keyword evidence="8 9" id="KW-0472">Membrane</keyword>
<evidence type="ECO:0000259" key="11">
    <source>
        <dbReference type="PROSITE" id="PS50109"/>
    </source>
</evidence>
<evidence type="ECO:0000256" key="10">
    <source>
        <dbReference type="SAM" id="SignalP"/>
    </source>
</evidence>
<name>A0ABZ0CZJ8_9BURK</name>
<dbReference type="PANTHER" id="PTHR24421:SF59">
    <property type="entry name" value="OXYGEN SENSOR HISTIDINE KINASE NREB"/>
    <property type="match status" value="1"/>
</dbReference>
<feature type="domain" description="Histidine kinase" evidence="11">
    <location>
        <begin position="252"/>
        <end position="446"/>
    </location>
</feature>
<evidence type="ECO:0000256" key="7">
    <source>
        <dbReference type="ARBA" id="ARBA00023012"/>
    </source>
</evidence>
<dbReference type="InterPro" id="IPR003594">
    <property type="entry name" value="HATPase_dom"/>
</dbReference>
<dbReference type="InterPro" id="IPR033480">
    <property type="entry name" value="sCache_2"/>
</dbReference>
<evidence type="ECO:0000256" key="6">
    <source>
        <dbReference type="ARBA" id="ARBA00022989"/>
    </source>
</evidence>
<dbReference type="Pfam" id="PF07730">
    <property type="entry name" value="HisKA_3"/>
    <property type="match status" value="1"/>
</dbReference>
<feature type="signal peptide" evidence="10">
    <location>
        <begin position="1"/>
        <end position="19"/>
    </location>
</feature>
<dbReference type="Gene3D" id="3.30.450.20">
    <property type="entry name" value="PAS domain"/>
    <property type="match status" value="1"/>
</dbReference>
<keyword evidence="2" id="KW-1003">Cell membrane</keyword>
<dbReference type="CDD" id="cd18774">
    <property type="entry name" value="PDC2_HK_sensor"/>
    <property type="match status" value="1"/>
</dbReference>
<dbReference type="SMART" id="SM01049">
    <property type="entry name" value="Cache_2"/>
    <property type="match status" value="1"/>
</dbReference>
<keyword evidence="13" id="KW-1185">Reference proteome</keyword>
<sequence length="458" mass="50697">MRLKLKVFLLAVIPLLASAALIAWAVGQQEKSLSQRERALVESAYMANKEAELRHYVDLAQSVIAPLYQSGRDDEATKAEAMRLLAALDYGADGYFFLYDMSGRNLMHPRQPELMGRNLWEMRDAQGQPIIQQLIGKAREGGGYVQYVWQKPSTQQITPKLGYVVSLPRWNWMLGTGLYLDDIHATLAELDQQVSDNVRTTMWWIAGIALAGIAVLGACGLAFNLSESREADHKLRLLARQVVKSQEDERAHLSRELHDGTSQTLVSIKLLLESAQAQLDRDGSAPLAKALARLNDALHEVRNISHRLRPAELDVLGLPAALEQMGREFSEHSEMAFDMRVGGAASPLPDAVSTVLFRVTQEALTNIEKHAEAGEVQVRLVFGVTGVRLRITDDGVGFDAQAVALDPRRGIGLRNMRERVESIGGRFQMRSRPGRTEVVVDVPAASLRRLSPSERLAA</sequence>
<dbReference type="Proteomes" id="UP001303946">
    <property type="component" value="Chromosome"/>
</dbReference>
<dbReference type="PANTHER" id="PTHR24421">
    <property type="entry name" value="NITRATE/NITRITE SENSOR PROTEIN NARX-RELATED"/>
    <property type="match status" value="1"/>
</dbReference>
<dbReference type="InterPro" id="IPR005467">
    <property type="entry name" value="His_kinase_dom"/>
</dbReference>
<dbReference type="RefSeq" id="WP_316703275.1">
    <property type="nucleotide sequence ID" value="NZ_CP136336.1"/>
</dbReference>
<protein>
    <submittedName>
        <fullName evidence="12">Cache domain-containing protein</fullName>
    </submittedName>
</protein>
<evidence type="ECO:0000256" key="4">
    <source>
        <dbReference type="ARBA" id="ARBA00022692"/>
    </source>
</evidence>
<feature type="chain" id="PRO_5046016568" evidence="10">
    <location>
        <begin position="20"/>
        <end position="458"/>
    </location>
</feature>
<keyword evidence="7" id="KW-0902">Two-component regulatory system</keyword>
<feature type="transmembrane region" description="Helical" evidence="9">
    <location>
        <begin position="202"/>
        <end position="226"/>
    </location>
</feature>
<reference evidence="12 13" key="1">
    <citation type="submission" date="2023-10" db="EMBL/GenBank/DDBJ databases">
        <title>Bacteria for the degradation of biodegradable plastic PBAT(Polybutylene adipate terephthalate).</title>
        <authorList>
            <person name="Weon H.-Y."/>
            <person name="Yeon J."/>
        </authorList>
    </citation>
    <scope>NUCLEOTIDE SEQUENCE [LARGE SCALE GENOMIC DNA]</scope>
    <source>
        <strain evidence="12 13">SBD 7-3</strain>
    </source>
</reference>
<comment type="subcellular location">
    <subcellularLocation>
        <location evidence="1">Cell membrane</location>
        <topology evidence="1">Multi-pass membrane protein</topology>
    </subcellularLocation>
</comment>
<dbReference type="SMART" id="SM00387">
    <property type="entry name" value="HATPase_c"/>
    <property type="match status" value="1"/>
</dbReference>
<keyword evidence="3" id="KW-0808">Transferase</keyword>
<dbReference type="Pfam" id="PF02518">
    <property type="entry name" value="HATPase_c"/>
    <property type="match status" value="1"/>
</dbReference>
<organism evidence="12 13">
    <name type="scientific">Piscinibacter gummiphilus</name>
    <dbReference type="NCBI Taxonomy" id="946333"/>
    <lineage>
        <taxon>Bacteria</taxon>
        <taxon>Pseudomonadati</taxon>
        <taxon>Pseudomonadota</taxon>
        <taxon>Betaproteobacteria</taxon>
        <taxon>Burkholderiales</taxon>
        <taxon>Sphaerotilaceae</taxon>
        <taxon>Piscinibacter</taxon>
    </lineage>
</organism>
<evidence type="ECO:0000313" key="13">
    <source>
        <dbReference type="Proteomes" id="UP001303946"/>
    </source>
</evidence>
<keyword evidence="4 9" id="KW-0812">Transmembrane</keyword>
<dbReference type="InterPro" id="IPR036890">
    <property type="entry name" value="HATPase_C_sf"/>
</dbReference>
<dbReference type="InterPro" id="IPR050482">
    <property type="entry name" value="Sensor_HK_TwoCompSys"/>
</dbReference>